<dbReference type="Pfam" id="PF09604">
    <property type="entry name" value="Potass_KdpF"/>
    <property type="match status" value="1"/>
</dbReference>
<evidence type="ECO:0000256" key="1">
    <source>
        <dbReference type="SAM" id="Phobius"/>
    </source>
</evidence>
<proteinExistence type="predicted"/>
<gene>
    <name evidence="2" type="ORF">FHR86_001950</name>
</gene>
<name>A0ABX0THQ0_9MICC</name>
<feature type="transmembrane region" description="Helical" evidence="1">
    <location>
        <begin position="6"/>
        <end position="27"/>
    </location>
</feature>
<dbReference type="EMBL" id="JAAOZD010000003">
    <property type="protein sequence ID" value="NIJ01629.1"/>
    <property type="molecule type" value="Genomic_DNA"/>
</dbReference>
<keyword evidence="1" id="KW-1133">Transmembrane helix</keyword>
<keyword evidence="1" id="KW-0472">Membrane</keyword>
<dbReference type="RefSeq" id="WP_167265540.1">
    <property type="nucleotide sequence ID" value="NZ_BAAAVO010000013.1"/>
</dbReference>
<organism evidence="2 3">
    <name type="scientific">Paenarthrobacter ilicis</name>
    <dbReference type="NCBI Taxonomy" id="43665"/>
    <lineage>
        <taxon>Bacteria</taxon>
        <taxon>Bacillati</taxon>
        <taxon>Actinomycetota</taxon>
        <taxon>Actinomycetes</taxon>
        <taxon>Micrococcales</taxon>
        <taxon>Micrococcaceae</taxon>
        <taxon>Paenarthrobacter</taxon>
    </lineage>
</organism>
<accession>A0ABX0THQ0</accession>
<evidence type="ECO:0000313" key="2">
    <source>
        <dbReference type="EMBL" id="NIJ01629.1"/>
    </source>
</evidence>
<sequence>MMLDAVMWAGLFLVGLALIGYLLAVLLNPEKW</sequence>
<keyword evidence="3" id="KW-1185">Reference proteome</keyword>
<comment type="caution">
    <text evidence="2">The sequence shown here is derived from an EMBL/GenBank/DDBJ whole genome shotgun (WGS) entry which is preliminary data.</text>
</comment>
<evidence type="ECO:0000313" key="3">
    <source>
        <dbReference type="Proteomes" id="UP000802392"/>
    </source>
</evidence>
<keyword evidence="1" id="KW-0812">Transmembrane</keyword>
<reference evidence="2 3" key="1">
    <citation type="submission" date="2020-03" db="EMBL/GenBank/DDBJ databases">
        <title>Genomic Encyclopedia of Type Strains, Phase III (KMG-III): the genomes of soil and plant-associated and newly described type strains.</title>
        <authorList>
            <person name="Whitman W."/>
        </authorList>
    </citation>
    <scope>NUCLEOTIDE SEQUENCE [LARGE SCALE GENOMIC DNA]</scope>
    <source>
        <strain evidence="2 3">CECT 4207</strain>
    </source>
</reference>
<dbReference type="Proteomes" id="UP000802392">
    <property type="component" value="Unassembled WGS sequence"/>
</dbReference>
<protein>
    <submittedName>
        <fullName evidence="2">K+-transporting ATPase KdpF subunit</fullName>
    </submittedName>
</protein>
<dbReference type="InterPro" id="IPR011726">
    <property type="entry name" value="KdpF"/>
</dbReference>